<feature type="compositionally biased region" description="Gly residues" evidence="1">
    <location>
        <begin position="391"/>
        <end position="413"/>
    </location>
</feature>
<evidence type="ECO:0000313" key="3">
    <source>
        <dbReference type="Proteomes" id="UP000515163"/>
    </source>
</evidence>
<name>A0A6P8IZB8_ACTTE</name>
<feature type="region of interest" description="Disordered" evidence="1">
    <location>
        <begin position="1107"/>
        <end position="1126"/>
    </location>
</feature>
<dbReference type="Proteomes" id="UP000515163">
    <property type="component" value="Unplaced"/>
</dbReference>
<protein>
    <submittedName>
        <fullName evidence="4">Uncharacterized protein LOC116306868</fullName>
    </submittedName>
</protein>
<feature type="region of interest" description="Disordered" evidence="1">
    <location>
        <begin position="391"/>
        <end position="416"/>
    </location>
</feature>
<feature type="compositionally biased region" description="Low complexity" evidence="1">
    <location>
        <begin position="855"/>
        <end position="867"/>
    </location>
</feature>
<feature type="domain" description="FAM194 C-terminal" evidence="2">
    <location>
        <begin position="547"/>
        <end position="713"/>
    </location>
</feature>
<dbReference type="PANTHER" id="PTHR23093">
    <property type="entry name" value="SIMILAR TO CHROMOSOME 3 OPEN READING FRAME 20"/>
    <property type="match status" value="1"/>
</dbReference>
<dbReference type="InParanoid" id="A0A6P8IZB8"/>
<dbReference type="InterPro" id="IPR029281">
    <property type="entry name" value="FAM194_C"/>
</dbReference>
<accession>A0A6P8IZB8</accession>
<sequence>MLSRMDLCFFADIRSKKRKYRRYRKPPELLPFSVRLTGLSGAVRVEAYLKQQRAKESKNKEETPEKVDQDQGEPTEAPGPTGGEQNQTVLNNLYKLGNDLKQESEEKKTEKKNIHLPNISLRHFGNTGIKSFEQLEGDDEEEDTQRFLFEENKFAAPNLLAQLGKLIDFVHGKQVEELEDILSTSSQLSGSPVLIEEPEAEVTETLRSGGVVIQLPDDLSQKLLNNYEGLSANAVYVKREWQTASYREQAILQKRLGTTDVQQFLEGQKPDTTNQVTATTMDAVNKKDNENIKSSESKDALKKPVKKDGESNELIGNKSSMNKEFVHEGAASQILSQRRESRASNVFIKPKTRIEKFKYYADKGESLASTPVRTRKTSTQIHNLGYSGAGYSSGGGGGGGGGGATPGGIGRGGSSVPRGSIVPDHVYFEDQTFDEEFKETSEVPSVQMQAPGQPSVINFSLLSKQCEDRGWIVHQSDADDLERTTMIEWARARLLQVIKERDEAEIRAKELGDDGPVVQKFYGDSQLEAAMKYKKGVSWAKRWKKMTENEKKAKFLIGIPDGTTYCYYPSGRVAVCAIRSGVGLPGKYTFVYGDTDDQPMLASFLPTGVGCCYSDTGSIKFIATHKFGSLMEEDGKVEKKWKWPLGKLQSPVVVSLNQHINLRCISQTGLTLYFSCQNESTKFQVGMANGAKTVRIEELGYLQTENKFTSLAAIQSIKVKPKKKEKRKRAQKQPKVEAITEEILEDRRKELEEKFPERKEIETDAPWQLDLMKLQRKVKNLVYDWMDHYRISVGITAPHRASSRAQQRRLLAHSARSLPGAMPSGMQRTHGIPSGRSPSAPPIPRAKAMTKFGSRRGTPSPSRSSHSAVTGSRTDRPFDGDASKGVTIDIPQDGYSGVYHGKTGSIASGSRSHSMALSRVPFRCGIAQQPRSVTPPKSGCCVALRAEILGDQYPQCRCDRRRIPLITDLEYDIFIREHVAKTQMVVVSVTSSSFPDANPCDSMLDKLFYEGNRNRSIPCVQARHDPYRLLRYDIAIAALDTDHAQPLLLTRHNAVPGMFLMYIGGKLLFADHIFNGYGNARKDFLKQIMKTRKDSLAGNALPYDFRLSPTRGRSGPRAAWGGEIGGPKISTSQLAIHSEDSSRITSASTQDSKSTTSVDIRRGAQSATSFVNLGLSIDSPYPMTPRRLDDHLKELPKLNTVA</sequence>
<feature type="compositionally biased region" description="Basic and acidic residues" evidence="1">
    <location>
        <begin position="873"/>
        <end position="882"/>
    </location>
</feature>
<feature type="compositionally biased region" description="Polar residues" evidence="1">
    <location>
        <begin position="1143"/>
        <end position="1158"/>
    </location>
</feature>
<feature type="region of interest" description="Disordered" evidence="1">
    <location>
        <begin position="1140"/>
        <end position="1160"/>
    </location>
</feature>
<keyword evidence="3" id="KW-1185">Reference proteome</keyword>
<dbReference type="FunCoup" id="A0A6P8IZB8">
    <property type="interactions" value="128"/>
</dbReference>
<feature type="region of interest" description="Disordered" evidence="1">
    <location>
        <begin position="816"/>
        <end position="885"/>
    </location>
</feature>
<feature type="region of interest" description="Disordered" evidence="1">
    <location>
        <begin position="291"/>
        <end position="316"/>
    </location>
</feature>
<reference evidence="4" key="1">
    <citation type="submission" date="2025-08" db="UniProtKB">
        <authorList>
            <consortium name="RefSeq"/>
        </authorList>
    </citation>
    <scope>IDENTIFICATION</scope>
</reference>
<dbReference type="KEGG" id="aten:116306868"/>
<dbReference type="PANTHER" id="PTHR23093:SF16">
    <property type="entry name" value="FAM194 C-TERMINAL DOMAIN-CONTAINING PROTEIN"/>
    <property type="match status" value="1"/>
</dbReference>
<dbReference type="GeneID" id="116306868"/>
<evidence type="ECO:0000259" key="2">
    <source>
        <dbReference type="Pfam" id="PF14977"/>
    </source>
</evidence>
<dbReference type="RefSeq" id="XP_031572851.1">
    <property type="nucleotide sequence ID" value="XM_031716991.1"/>
</dbReference>
<feature type="compositionally biased region" description="Basic and acidic residues" evidence="1">
    <location>
        <begin position="291"/>
        <end position="310"/>
    </location>
</feature>
<dbReference type="Pfam" id="PF14977">
    <property type="entry name" value="FAM194"/>
    <property type="match status" value="1"/>
</dbReference>
<evidence type="ECO:0000313" key="4">
    <source>
        <dbReference type="RefSeq" id="XP_031572851.1"/>
    </source>
</evidence>
<evidence type="ECO:0000256" key="1">
    <source>
        <dbReference type="SAM" id="MobiDB-lite"/>
    </source>
</evidence>
<feature type="region of interest" description="Disordered" evidence="1">
    <location>
        <begin position="52"/>
        <end position="87"/>
    </location>
</feature>
<feature type="compositionally biased region" description="Basic and acidic residues" evidence="1">
    <location>
        <begin position="53"/>
        <end position="69"/>
    </location>
</feature>
<dbReference type="AlphaFoldDB" id="A0A6P8IZB8"/>
<gene>
    <name evidence="4" type="primary">LOC116306868</name>
</gene>
<dbReference type="OrthoDB" id="6351677at2759"/>
<proteinExistence type="predicted"/>
<organism evidence="3 4">
    <name type="scientific">Actinia tenebrosa</name>
    <name type="common">Australian red waratah sea anemone</name>
    <dbReference type="NCBI Taxonomy" id="6105"/>
    <lineage>
        <taxon>Eukaryota</taxon>
        <taxon>Metazoa</taxon>
        <taxon>Cnidaria</taxon>
        <taxon>Anthozoa</taxon>
        <taxon>Hexacorallia</taxon>
        <taxon>Actiniaria</taxon>
        <taxon>Actiniidae</taxon>
        <taxon>Actinia</taxon>
    </lineage>
</organism>